<comment type="caution">
    <text evidence="1">The sequence shown here is derived from an EMBL/GenBank/DDBJ whole genome shotgun (WGS) entry which is preliminary data.</text>
</comment>
<evidence type="ECO:0000313" key="2">
    <source>
        <dbReference type="Proteomes" id="UP001172684"/>
    </source>
</evidence>
<gene>
    <name evidence="1" type="ORF">H2201_000515</name>
</gene>
<dbReference type="EMBL" id="JAPDRL010000003">
    <property type="protein sequence ID" value="KAJ9669164.1"/>
    <property type="molecule type" value="Genomic_DNA"/>
</dbReference>
<protein>
    <recommendedName>
        <fullName evidence="3">Peptidase A1 domain-containing protein</fullName>
    </recommendedName>
</protein>
<accession>A0ABQ9P3J2</accession>
<evidence type="ECO:0008006" key="3">
    <source>
        <dbReference type="Google" id="ProtNLM"/>
    </source>
</evidence>
<name>A0ABQ9P3J2_9PEZI</name>
<proteinExistence type="predicted"/>
<organism evidence="1 2">
    <name type="scientific">Coniosporium apollinis</name>
    <dbReference type="NCBI Taxonomy" id="61459"/>
    <lineage>
        <taxon>Eukaryota</taxon>
        <taxon>Fungi</taxon>
        <taxon>Dikarya</taxon>
        <taxon>Ascomycota</taxon>
        <taxon>Pezizomycotina</taxon>
        <taxon>Dothideomycetes</taxon>
        <taxon>Dothideomycetes incertae sedis</taxon>
        <taxon>Coniosporium</taxon>
    </lineage>
</organism>
<keyword evidence="2" id="KW-1185">Reference proteome</keyword>
<dbReference type="Proteomes" id="UP001172684">
    <property type="component" value="Unassembled WGS sequence"/>
</dbReference>
<reference evidence="1" key="1">
    <citation type="submission" date="2022-10" db="EMBL/GenBank/DDBJ databases">
        <title>Culturing micro-colonial fungi from biological soil crusts in the Mojave desert and describing Neophaeococcomyces mojavensis, and introducing the new genera and species Taxawa tesnikishii.</title>
        <authorList>
            <person name="Kurbessoian T."/>
            <person name="Stajich J.E."/>
        </authorList>
    </citation>
    <scope>NUCLEOTIDE SEQUENCE</scope>
    <source>
        <strain evidence="1">TK_1</strain>
    </source>
</reference>
<sequence length="336" mass="36312">MRLLEVRRQFFASSYRAVVVDDLPILAHPQEASIVEAASGRGGSRKPELIVKRQAKGEEQGLFDEVVIWFQNSIAALGRVTVRTTLAEQASELFYNYSNAGPNPPVGLEWCSPINNPWVFCNVTTGDIIPDVVTYHNETPDISDLEVPSTICITNDANALCPDATFSMLHAIGGAAILHKAPNGNIYAFDEPADRYNLSSFALQSSRLFSGKAPFVIGGSQGRLLHGYNDTLDSHGVSRIRLSRPSIMPNSSIPVTLVPMANPNDGPSIMVAMDTSANVYYLITCTMANSYAKVFLAKSMVDGPLALMDPELMPTVTGGEVTSCRVVPYTNGDKPA</sequence>
<evidence type="ECO:0000313" key="1">
    <source>
        <dbReference type="EMBL" id="KAJ9669164.1"/>
    </source>
</evidence>